<dbReference type="CDD" id="cd04496">
    <property type="entry name" value="SSB_OBF"/>
    <property type="match status" value="1"/>
</dbReference>
<dbReference type="PROSITE" id="PS50935">
    <property type="entry name" value="SSB"/>
    <property type="match status" value="1"/>
</dbReference>
<organism evidence="5 6">
    <name type="scientific">Corynebacterium accolens</name>
    <dbReference type="NCBI Taxonomy" id="38284"/>
    <lineage>
        <taxon>Bacteria</taxon>
        <taxon>Bacillati</taxon>
        <taxon>Actinomycetota</taxon>
        <taxon>Actinomycetes</taxon>
        <taxon>Mycobacteriales</taxon>
        <taxon>Corynebacteriaceae</taxon>
        <taxon>Corynebacterium</taxon>
    </lineage>
</organism>
<dbReference type="SUPFAM" id="SSF50249">
    <property type="entry name" value="Nucleic acid-binding proteins"/>
    <property type="match status" value="1"/>
</dbReference>
<dbReference type="AlphaFoldDB" id="A0AAP4BX24"/>
<dbReference type="Pfam" id="PF00436">
    <property type="entry name" value="SSB"/>
    <property type="match status" value="1"/>
</dbReference>
<keyword evidence="1 2" id="KW-0238">DNA-binding</keyword>
<dbReference type="NCBIfam" id="TIGR00621">
    <property type="entry name" value="ssb"/>
    <property type="match status" value="1"/>
</dbReference>
<dbReference type="InterPro" id="IPR000424">
    <property type="entry name" value="Primosome_PriB/ssb"/>
</dbReference>
<evidence type="ECO:0000313" key="5">
    <source>
        <dbReference type="EMBL" id="MDK4334004.1"/>
    </source>
</evidence>
<feature type="region of interest" description="Disordered" evidence="4">
    <location>
        <begin position="34"/>
        <end position="56"/>
    </location>
</feature>
<dbReference type="GO" id="GO:0003697">
    <property type="term" value="F:single-stranded DNA binding"/>
    <property type="evidence" value="ECO:0007669"/>
    <property type="project" value="InterPro"/>
</dbReference>
<name>A0AAP4BX24_9CORY</name>
<feature type="region of interest" description="Disordered" evidence="4">
    <location>
        <begin position="174"/>
        <end position="198"/>
    </location>
</feature>
<dbReference type="InterPro" id="IPR012340">
    <property type="entry name" value="NA-bd_OB-fold"/>
</dbReference>
<proteinExistence type="predicted"/>
<sequence length="198" mass="21821">MSQYPVMLTGRLTQDPILTKTSTGAYKTKLRIASSRRVPDRPADTGTDADNQRGQQQWRDVDHLFIDVEMWNQFAINVKKSLAKGMPLLVCGSIVSDQWRDDEGKDHYRTFIKAQYVGLDLNRHVIGAKRLAPQYNQENIAIPELGENEVVPDVDNSAPGDTAADTAADRIQAGNSAAAQDGEEVATQEEEAAETVHA</sequence>
<dbReference type="Proteomes" id="UP001230317">
    <property type="component" value="Unassembled WGS sequence"/>
</dbReference>
<evidence type="ECO:0000313" key="6">
    <source>
        <dbReference type="Proteomes" id="UP001230317"/>
    </source>
</evidence>
<evidence type="ECO:0000256" key="4">
    <source>
        <dbReference type="SAM" id="MobiDB-lite"/>
    </source>
</evidence>
<accession>A0AAP4BX24</accession>
<evidence type="ECO:0000256" key="2">
    <source>
        <dbReference type="PROSITE-ProRule" id="PRU00252"/>
    </source>
</evidence>
<gene>
    <name evidence="5" type="ORF">QPX58_01010</name>
</gene>
<dbReference type="InterPro" id="IPR011344">
    <property type="entry name" value="ssDNA-bd"/>
</dbReference>
<dbReference type="RefSeq" id="WP_023016998.1">
    <property type="nucleotide sequence ID" value="NZ_CP100381.1"/>
</dbReference>
<reference evidence="5" key="1">
    <citation type="submission" date="2023-05" db="EMBL/GenBank/DDBJ databases">
        <title>Metabolic capabilities are highly conserved among human nasal-associated Corynebacterium species in pangenomic analyses.</title>
        <authorList>
            <person name="Tran T.H."/>
            <person name="Roberts A.Q."/>
            <person name="Escapa I.F."/>
            <person name="Gao W."/>
            <person name="Conlan S."/>
            <person name="Kong H."/>
            <person name="Segre J.A."/>
            <person name="Kelly M.S."/>
            <person name="Lemon K.P."/>
        </authorList>
    </citation>
    <scope>NUCLEOTIDE SEQUENCE</scope>
    <source>
        <strain evidence="5">KPL2618</strain>
    </source>
</reference>
<dbReference type="Gene3D" id="2.40.50.140">
    <property type="entry name" value="Nucleic acid-binding proteins"/>
    <property type="match status" value="1"/>
</dbReference>
<feature type="compositionally biased region" description="Acidic residues" evidence="4">
    <location>
        <begin position="181"/>
        <end position="198"/>
    </location>
</feature>
<comment type="caution">
    <text evidence="5">The sequence shown here is derived from an EMBL/GenBank/DDBJ whole genome shotgun (WGS) entry which is preliminary data.</text>
</comment>
<protein>
    <recommendedName>
        <fullName evidence="3">Single-stranded DNA-binding protein</fullName>
    </recommendedName>
</protein>
<dbReference type="EMBL" id="JASNVU010000001">
    <property type="protein sequence ID" value="MDK4334004.1"/>
    <property type="molecule type" value="Genomic_DNA"/>
</dbReference>
<evidence type="ECO:0000256" key="1">
    <source>
        <dbReference type="ARBA" id="ARBA00023125"/>
    </source>
</evidence>
<evidence type="ECO:0000256" key="3">
    <source>
        <dbReference type="RuleBase" id="RU000524"/>
    </source>
</evidence>
<dbReference type="GO" id="GO:0006260">
    <property type="term" value="P:DNA replication"/>
    <property type="evidence" value="ECO:0007669"/>
    <property type="project" value="InterPro"/>
</dbReference>